<dbReference type="GO" id="GO:0016020">
    <property type="term" value="C:membrane"/>
    <property type="evidence" value="ECO:0007669"/>
    <property type="project" value="UniProtKB-SubCell"/>
</dbReference>
<evidence type="ECO:0000256" key="2">
    <source>
        <dbReference type="ARBA" id="ARBA00009694"/>
    </source>
</evidence>
<dbReference type="AlphaFoldDB" id="A0A2I0R4R1"/>
<protein>
    <submittedName>
        <fullName evidence="7">DUF423 domain-containing protein</fullName>
    </submittedName>
</protein>
<accession>A0A2I0R4R1</accession>
<dbReference type="EMBL" id="PJNI01000002">
    <property type="protein sequence ID" value="PKR81566.1"/>
    <property type="molecule type" value="Genomic_DNA"/>
</dbReference>
<evidence type="ECO:0000256" key="6">
    <source>
        <dbReference type="SAM" id="Phobius"/>
    </source>
</evidence>
<dbReference type="PANTHER" id="PTHR43461">
    <property type="entry name" value="TRANSMEMBRANE PROTEIN 256"/>
    <property type="match status" value="1"/>
</dbReference>
<keyword evidence="5 6" id="KW-0472">Membrane</keyword>
<evidence type="ECO:0000256" key="4">
    <source>
        <dbReference type="ARBA" id="ARBA00022989"/>
    </source>
</evidence>
<evidence type="ECO:0000313" key="7">
    <source>
        <dbReference type="EMBL" id="PKR81566.1"/>
    </source>
</evidence>
<keyword evidence="8" id="KW-1185">Reference proteome</keyword>
<proteinExistence type="inferred from homology"/>
<organism evidence="7 8">
    <name type="scientific">Brumimicrobium salinarum</name>
    <dbReference type="NCBI Taxonomy" id="2058658"/>
    <lineage>
        <taxon>Bacteria</taxon>
        <taxon>Pseudomonadati</taxon>
        <taxon>Bacteroidota</taxon>
        <taxon>Flavobacteriia</taxon>
        <taxon>Flavobacteriales</taxon>
        <taxon>Crocinitomicaceae</taxon>
        <taxon>Brumimicrobium</taxon>
    </lineage>
</organism>
<dbReference type="RefSeq" id="WP_101333580.1">
    <property type="nucleotide sequence ID" value="NZ_PJNI01000002.1"/>
</dbReference>
<dbReference type="OrthoDB" id="9802121at2"/>
<comment type="subcellular location">
    <subcellularLocation>
        <location evidence="1">Membrane</location>
        <topology evidence="1">Multi-pass membrane protein</topology>
    </subcellularLocation>
</comment>
<feature type="transmembrane region" description="Helical" evidence="6">
    <location>
        <begin position="75"/>
        <end position="92"/>
    </location>
</feature>
<dbReference type="PANTHER" id="PTHR43461:SF1">
    <property type="entry name" value="TRANSMEMBRANE PROTEIN 256"/>
    <property type="match status" value="1"/>
</dbReference>
<dbReference type="Pfam" id="PF04241">
    <property type="entry name" value="DUF423"/>
    <property type="match status" value="1"/>
</dbReference>
<evidence type="ECO:0000256" key="1">
    <source>
        <dbReference type="ARBA" id="ARBA00004141"/>
    </source>
</evidence>
<reference evidence="7 8" key="1">
    <citation type="submission" date="2017-12" db="EMBL/GenBank/DDBJ databases">
        <title>The draft genome sequence of Brumimicrobium saltpan LHR20.</title>
        <authorList>
            <person name="Do Z.-J."/>
            <person name="Luo H.-R."/>
        </authorList>
    </citation>
    <scope>NUCLEOTIDE SEQUENCE [LARGE SCALE GENOMIC DNA]</scope>
    <source>
        <strain evidence="7 8">LHR20</strain>
    </source>
</reference>
<evidence type="ECO:0000313" key="8">
    <source>
        <dbReference type="Proteomes" id="UP000236654"/>
    </source>
</evidence>
<evidence type="ECO:0000256" key="3">
    <source>
        <dbReference type="ARBA" id="ARBA00022692"/>
    </source>
</evidence>
<name>A0A2I0R4R1_9FLAO</name>
<feature type="transmembrane region" description="Helical" evidence="6">
    <location>
        <begin position="104"/>
        <end position="128"/>
    </location>
</feature>
<evidence type="ECO:0000256" key="5">
    <source>
        <dbReference type="ARBA" id="ARBA00023136"/>
    </source>
</evidence>
<dbReference type="Proteomes" id="UP000236654">
    <property type="component" value="Unassembled WGS sequence"/>
</dbReference>
<comment type="similarity">
    <text evidence="2">Belongs to the UPF0382 family.</text>
</comment>
<dbReference type="InterPro" id="IPR006696">
    <property type="entry name" value="DUF423"/>
</dbReference>
<gene>
    <name evidence="7" type="ORF">CW751_03310</name>
</gene>
<sequence length="133" mass="14592">MNNKKLILVGLIFILLGIILGAMGAHYLETIGIVEEQINSFKVGTSYLFYNGLGLLALAGVVDKFDFGILSPFRSIFWGTLLFSVSIFLLVLGKPLLNLNLGKFIGPVTPIGGLIMILGWTVLLVKFLRTYRS</sequence>
<feature type="transmembrane region" description="Helical" evidence="6">
    <location>
        <begin position="7"/>
        <end position="27"/>
    </location>
</feature>
<keyword evidence="3 6" id="KW-0812">Transmembrane</keyword>
<feature type="transmembrane region" description="Helical" evidence="6">
    <location>
        <begin position="47"/>
        <end position="63"/>
    </location>
</feature>
<comment type="caution">
    <text evidence="7">The sequence shown here is derived from an EMBL/GenBank/DDBJ whole genome shotgun (WGS) entry which is preliminary data.</text>
</comment>
<keyword evidence="4 6" id="KW-1133">Transmembrane helix</keyword>